<comment type="similarity">
    <text evidence="1">Belongs to the CWC16 family.</text>
</comment>
<organism evidence="2">
    <name type="scientific">Aceria tosichella</name>
    <name type="common">wheat curl mite</name>
    <dbReference type="NCBI Taxonomy" id="561515"/>
    <lineage>
        <taxon>Eukaryota</taxon>
        <taxon>Metazoa</taxon>
        <taxon>Ecdysozoa</taxon>
        <taxon>Arthropoda</taxon>
        <taxon>Chelicerata</taxon>
        <taxon>Arachnida</taxon>
        <taxon>Acari</taxon>
        <taxon>Acariformes</taxon>
        <taxon>Trombidiformes</taxon>
        <taxon>Prostigmata</taxon>
        <taxon>Eupodina</taxon>
        <taxon>Eriophyoidea</taxon>
        <taxon>Eriophyidae</taxon>
        <taxon>Eriophyinae</taxon>
        <taxon>Aceriini</taxon>
        <taxon>Aceria</taxon>
    </lineage>
</organism>
<dbReference type="GO" id="GO:0000398">
    <property type="term" value="P:mRNA splicing, via spliceosome"/>
    <property type="evidence" value="ECO:0007669"/>
    <property type="project" value="InterPro"/>
</dbReference>
<reference evidence="2" key="1">
    <citation type="submission" date="2018-10" db="EMBL/GenBank/DDBJ databases">
        <title>Transcriptome assembly of Aceria tosichella (Wheat curl mite) Type 2.</title>
        <authorList>
            <person name="Scully E.D."/>
            <person name="Geib S.M."/>
            <person name="Palmer N.A."/>
            <person name="Gupta A.K."/>
            <person name="Sarath G."/>
            <person name="Tatineni S."/>
        </authorList>
    </citation>
    <scope>NUCLEOTIDE SEQUENCE</scope>
    <source>
        <strain evidence="2">LincolnNE</strain>
    </source>
</reference>
<dbReference type="PANTHER" id="PTHR12111">
    <property type="entry name" value="SPLICING FACTOR YJU2"/>
    <property type="match status" value="1"/>
</dbReference>
<sequence>MADRKAINKYYPPDWDPSKGSVNKYQKSHPLRDRARKIDQGILVVRFEMPFNVWCLKCNNHVGMGVRYNAEKSKVGNYYTTPVYQFKMKCHLCDNYFVIRTDPAKFDYSIDEGARRQAEQTIDVKAEEVRAGSMNQDAGPSRLLLQTAEEAKLRITDSMLKLEKRVEDRMKSDANQPSLHDLKKWRDLREDSFSMNQLVRSQYRKRRKEAEKSKERDKKLLKKTSLKITLVEPASCDRRQAKKILSDKKKADLERSRKIYLSGSKY</sequence>
<gene>
    <name evidence="2" type="primary">ccdc130</name>
    <name evidence="2" type="ORF">g.2517</name>
</gene>
<dbReference type="GO" id="GO:0071014">
    <property type="term" value="C:post-mRNA release spliceosomal complex"/>
    <property type="evidence" value="ECO:0007669"/>
    <property type="project" value="TreeGrafter"/>
</dbReference>
<evidence type="ECO:0000313" key="2">
    <source>
        <dbReference type="EMBL" id="MDE45774.1"/>
    </source>
</evidence>
<dbReference type="GO" id="GO:0005684">
    <property type="term" value="C:U2-type spliceosomal complex"/>
    <property type="evidence" value="ECO:0007669"/>
    <property type="project" value="TreeGrafter"/>
</dbReference>
<dbReference type="PANTHER" id="PTHR12111:SF2">
    <property type="entry name" value="SPLICING FACTOR YJU2B-RELATED"/>
    <property type="match status" value="1"/>
</dbReference>
<protein>
    <submittedName>
        <fullName evidence="2">Coiled-coil domain-containing protein 130</fullName>
    </submittedName>
</protein>
<accession>A0A6G1S5J5</accession>
<dbReference type="AlphaFoldDB" id="A0A6G1S5J5"/>
<dbReference type="Pfam" id="PF04502">
    <property type="entry name" value="Saf4_Yju2"/>
    <property type="match status" value="1"/>
</dbReference>
<evidence type="ECO:0000256" key="1">
    <source>
        <dbReference type="ARBA" id="ARBA00005595"/>
    </source>
</evidence>
<dbReference type="EMBL" id="GGYP01001003">
    <property type="protein sequence ID" value="MDE45774.1"/>
    <property type="molecule type" value="Transcribed_RNA"/>
</dbReference>
<name>A0A6G1S5J5_9ACAR</name>
<proteinExistence type="inferred from homology"/>
<dbReference type="InterPro" id="IPR007590">
    <property type="entry name" value="Saf4/Yju2"/>
</dbReference>